<dbReference type="PRINTS" id="PR00778">
    <property type="entry name" value="HTHARSR"/>
</dbReference>
<keyword evidence="3" id="KW-0804">Transcription</keyword>
<dbReference type="PROSITE" id="PS50987">
    <property type="entry name" value="HTH_ARSR_2"/>
    <property type="match status" value="1"/>
</dbReference>
<dbReference type="InterPro" id="IPR051011">
    <property type="entry name" value="Metal_resp_trans_reg"/>
</dbReference>
<evidence type="ECO:0000313" key="5">
    <source>
        <dbReference type="EMBL" id="ERJ12077.1"/>
    </source>
</evidence>
<evidence type="ECO:0000256" key="1">
    <source>
        <dbReference type="ARBA" id="ARBA00023015"/>
    </source>
</evidence>
<dbReference type="Gene3D" id="1.10.10.10">
    <property type="entry name" value="Winged helix-like DNA-binding domain superfamily/Winged helix DNA-binding domain"/>
    <property type="match status" value="1"/>
</dbReference>
<dbReference type="Pfam" id="PF01022">
    <property type="entry name" value="HTH_5"/>
    <property type="match status" value="1"/>
</dbReference>
<dbReference type="InterPro" id="IPR001845">
    <property type="entry name" value="HTH_ArsR_DNA-bd_dom"/>
</dbReference>
<dbReference type="SUPFAM" id="SSF46785">
    <property type="entry name" value="Winged helix' DNA-binding domain"/>
    <property type="match status" value="1"/>
</dbReference>
<evidence type="ECO:0000256" key="2">
    <source>
        <dbReference type="ARBA" id="ARBA00023125"/>
    </source>
</evidence>
<keyword evidence="2" id="KW-0238">DNA-binding</keyword>
<dbReference type="GO" id="GO:0003700">
    <property type="term" value="F:DNA-binding transcription factor activity"/>
    <property type="evidence" value="ECO:0007669"/>
    <property type="project" value="InterPro"/>
</dbReference>
<dbReference type="InterPro" id="IPR036390">
    <property type="entry name" value="WH_DNA-bd_sf"/>
</dbReference>
<dbReference type="PANTHER" id="PTHR43132:SF6">
    <property type="entry name" value="HTH-TYPE TRANSCRIPTIONAL REPRESSOR CZRA"/>
    <property type="match status" value="1"/>
</dbReference>
<dbReference type="PROSITE" id="PS00846">
    <property type="entry name" value="HTH_ARSR_1"/>
    <property type="match status" value="1"/>
</dbReference>
<feature type="domain" description="HTH arsR-type" evidence="4">
    <location>
        <begin position="27"/>
        <end position="120"/>
    </location>
</feature>
<dbReference type="GO" id="GO:0003677">
    <property type="term" value="F:DNA binding"/>
    <property type="evidence" value="ECO:0007669"/>
    <property type="project" value="UniProtKB-KW"/>
</dbReference>
<accession>U2DUJ8</accession>
<dbReference type="EMBL" id="AFNU02000006">
    <property type="protein sequence ID" value="ERJ12077.1"/>
    <property type="molecule type" value="Genomic_DNA"/>
</dbReference>
<dbReference type="eggNOG" id="COG0640">
    <property type="taxonomic scope" value="Bacteria"/>
</dbReference>
<comment type="caution">
    <text evidence="5">The sequence shown here is derived from an EMBL/GenBank/DDBJ whole genome shotgun (WGS) entry which is preliminary data.</text>
</comment>
<dbReference type="AlphaFoldDB" id="U2DUJ8"/>
<protein>
    <submittedName>
        <fullName evidence="5">Transcriptional regulator arsE family protein</fullName>
    </submittedName>
</protein>
<evidence type="ECO:0000259" key="4">
    <source>
        <dbReference type="PROSITE" id="PS50987"/>
    </source>
</evidence>
<dbReference type="STRING" id="1033810.HLPCO_001991"/>
<dbReference type="FunCoup" id="U2DUJ8">
    <property type="interactions" value="194"/>
</dbReference>
<dbReference type="NCBIfam" id="NF033788">
    <property type="entry name" value="HTH_metalloreg"/>
    <property type="match status" value="1"/>
</dbReference>
<dbReference type="InterPro" id="IPR011991">
    <property type="entry name" value="ArsR-like_HTH"/>
</dbReference>
<sequence>MQEKNQGHCEVKCIHEDTIEDVRTKLPEEVKIFELAEFFKTFADSTRIKIISALSNAEMCVCDLAHLLNTSQSAISHQLRVLRQNRLVKYRKVGKIVYYSLDDDHVLEVMRQGMEHISHG</sequence>
<dbReference type="PANTHER" id="PTHR43132">
    <property type="entry name" value="ARSENICAL RESISTANCE OPERON REPRESSOR ARSR-RELATED"/>
    <property type="match status" value="1"/>
</dbReference>
<proteinExistence type="predicted"/>
<gene>
    <name evidence="5" type="ORF">HLPCO_001991</name>
</gene>
<dbReference type="Proteomes" id="UP000005707">
    <property type="component" value="Unassembled WGS sequence"/>
</dbReference>
<keyword evidence="6" id="KW-1185">Reference proteome</keyword>
<reference evidence="5 6" key="1">
    <citation type="journal article" date="2011" name="J. Bacteriol.">
        <title>Genome sequence of Haloplasma contractile, an unusual contractile bacterium from a deep-sea anoxic brine lake.</title>
        <authorList>
            <person name="Antunes A."/>
            <person name="Alam I."/>
            <person name="El Dorry H."/>
            <person name="Siam R."/>
            <person name="Robertson A."/>
            <person name="Bajic V.B."/>
            <person name="Stingl U."/>
        </authorList>
    </citation>
    <scope>NUCLEOTIDE SEQUENCE [LARGE SCALE GENOMIC DNA]</scope>
    <source>
        <strain evidence="5 6">SSD-17B</strain>
    </source>
</reference>
<dbReference type="InterPro" id="IPR018334">
    <property type="entry name" value="ArsR_HTH"/>
</dbReference>
<keyword evidence="1" id="KW-0805">Transcription regulation</keyword>
<reference evidence="5 6" key="2">
    <citation type="journal article" date="2013" name="PLoS ONE">
        <title>INDIGO - INtegrated Data Warehouse of MIcrobial GenOmes with Examples from the Red Sea Extremophiles.</title>
        <authorList>
            <person name="Alam I."/>
            <person name="Antunes A."/>
            <person name="Kamau A.A."/>
            <person name="Ba Alawi W."/>
            <person name="Kalkatawi M."/>
            <person name="Stingl U."/>
            <person name="Bajic V.B."/>
        </authorList>
    </citation>
    <scope>NUCLEOTIDE SEQUENCE [LARGE SCALE GENOMIC DNA]</scope>
    <source>
        <strain evidence="5 6">SSD-17B</strain>
    </source>
</reference>
<dbReference type="CDD" id="cd00090">
    <property type="entry name" value="HTH_ARSR"/>
    <property type="match status" value="1"/>
</dbReference>
<organism evidence="5 6">
    <name type="scientific">Haloplasma contractile SSD-17B</name>
    <dbReference type="NCBI Taxonomy" id="1033810"/>
    <lineage>
        <taxon>Bacteria</taxon>
        <taxon>Bacillati</taxon>
        <taxon>Mycoplasmatota</taxon>
        <taxon>Mollicutes</taxon>
        <taxon>Haloplasmatales</taxon>
        <taxon>Haloplasmataceae</taxon>
        <taxon>Haloplasma</taxon>
    </lineage>
</organism>
<dbReference type="SMART" id="SM00418">
    <property type="entry name" value="HTH_ARSR"/>
    <property type="match status" value="1"/>
</dbReference>
<evidence type="ECO:0000256" key="3">
    <source>
        <dbReference type="ARBA" id="ARBA00023163"/>
    </source>
</evidence>
<name>U2DUJ8_9MOLU</name>
<evidence type="ECO:0000313" key="6">
    <source>
        <dbReference type="Proteomes" id="UP000005707"/>
    </source>
</evidence>
<dbReference type="InterPro" id="IPR036388">
    <property type="entry name" value="WH-like_DNA-bd_sf"/>
</dbReference>
<dbReference type="InParanoid" id="U2DUJ8"/>